<organism evidence="1">
    <name type="scientific">Cyprideis torosa</name>
    <dbReference type="NCBI Taxonomy" id="163714"/>
    <lineage>
        <taxon>Eukaryota</taxon>
        <taxon>Metazoa</taxon>
        <taxon>Ecdysozoa</taxon>
        <taxon>Arthropoda</taxon>
        <taxon>Crustacea</taxon>
        <taxon>Oligostraca</taxon>
        <taxon>Ostracoda</taxon>
        <taxon>Podocopa</taxon>
        <taxon>Podocopida</taxon>
        <taxon>Cytherocopina</taxon>
        <taxon>Cytheroidea</taxon>
        <taxon>Cytherideidae</taxon>
        <taxon>Cyprideis</taxon>
    </lineage>
</organism>
<dbReference type="GO" id="GO:0008864">
    <property type="term" value="F:formyltetrahydrofolate deformylase activity"/>
    <property type="evidence" value="ECO:0007669"/>
    <property type="project" value="InterPro"/>
</dbReference>
<dbReference type="PANTHER" id="PTHR42706">
    <property type="entry name" value="FORMYLTETRAHYDROFOLATE DEFORMYLASE"/>
    <property type="match status" value="1"/>
</dbReference>
<dbReference type="GO" id="GO:0006189">
    <property type="term" value="P:'de novo' IMP biosynthetic process"/>
    <property type="evidence" value="ECO:0007669"/>
    <property type="project" value="InterPro"/>
</dbReference>
<dbReference type="InterPro" id="IPR036477">
    <property type="entry name" value="Formyl_transf_N_sf"/>
</dbReference>
<dbReference type="PRINTS" id="PR01575">
    <property type="entry name" value="FFH4HYDRLASE"/>
</dbReference>
<dbReference type="SUPFAM" id="SSF53328">
    <property type="entry name" value="Formyltransferase"/>
    <property type="match status" value="1"/>
</dbReference>
<proteinExistence type="predicted"/>
<dbReference type="Gene3D" id="3.40.50.170">
    <property type="entry name" value="Formyl transferase, N-terminal domain"/>
    <property type="match status" value="1"/>
</dbReference>
<sequence length="96" mass="11287">MGMTFQLHFASQVPRMALFVSKLSHCFHDILARYESGEWNVHIPFILSNHEDMRPVADRLGIDFHCLNITRDNKQEQEARQLQLLQDYEIDFVVLA</sequence>
<protein>
    <submittedName>
        <fullName evidence="1">Uncharacterized protein</fullName>
    </submittedName>
</protein>
<dbReference type="AlphaFoldDB" id="A0A7R8ZU12"/>
<feature type="non-terminal residue" evidence="1">
    <location>
        <position position="96"/>
    </location>
</feature>
<dbReference type="InterPro" id="IPR004810">
    <property type="entry name" value="PurU"/>
</dbReference>
<name>A0A7R8ZU12_9CRUS</name>
<dbReference type="EMBL" id="OB679302">
    <property type="protein sequence ID" value="CAD7236471.1"/>
    <property type="molecule type" value="Genomic_DNA"/>
</dbReference>
<dbReference type="PANTHER" id="PTHR42706:SF1">
    <property type="entry name" value="FORMYLTETRAHYDROFOLATE DEFORMYLASE 2, MITOCHONDRIAL"/>
    <property type="match status" value="1"/>
</dbReference>
<dbReference type="OrthoDB" id="2018833at2759"/>
<reference evidence="1" key="1">
    <citation type="submission" date="2020-11" db="EMBL/GenBank/DDBJ databases">
        <authorList>
            <person name="Tran Van P."/>
        </authorList>
    </citation>
    <scope>NUCLEOTIDE SEQUENCE</scope>
</reference>
<accession>A0A7R8ZU12</accession>
<evidence type="ECO:0000313" key="1">
    <source>
        <dbReference type="EMBL" id="CAD7236471.1"/>
    </source>
</evidence>
<gene>
    <name evidence="1" type="ORF">CTOB1V02_LOCUS14286</name>
</gene>